<evidence type="ECO:0000256" key="4">
    <source>
        <dbReference type="ARBA" id="ARBA00022723"/>
    </source>
</evidence>
<dbReference type="GO" id="GO:0005506">
    <property type="term" value="F:iron ion binding"/>
    <property type="evidence" value="ECO:0007669"/>
    <property type="project" value="InterPro"/>
</dbReference>
<accession>A0AAN6Y074</accession>
<dbReference type="GO" id="GO:0051287">
    <property type="term" value="F:NAD binding"/>
    <property type="evidence" value="ECO:0007669"/>
    <property type="project" value="InterPro"/>
</dbReference>
<gene>
    <name evidence="10" type="ORF">QBC37DRAFT_475269</name>
</gene>
<dbReference type="GO" id="GO:0004497">
    <property type="term" value="F:monooxygenase activity"/>
    <property type="evidence" value="ECO:0007669"/>
    <property type="project" value="UniProtKB-KW"/>
</dbReference>
<reference evidence="10" key="2">
    <citation type="submission" date="2023-05" db="EMBL/GenBank/DDBJ databases">
        <authorList>
            <consortium name="Lawrence Berkeley National Laboratory"/>
            <person name="Steindorff A."/>
            <person name="Hensen N."/>
            <person name="Bonometti L."/>
            <person name="Westerberg I."/>
            <person name="Brannstrom I.O."/>
            <person name="Guillou S."/>
            <person name="Cros-Aarteil S."/>
            <person name="Calhoun S."/>
            <person name="Haridas S."/>
            <person name="Kuo A."/>
            <person name="Mondo S."/>
            <person name="Pangilinan J."/>
            <person name="Riley R."/>
            <person name="Labutti K."/>
            <person name="Andreopoulos B."/>
            <person name="Lipzen A."/>
            <person name="Chen C."/>
            <person name="Yanf M."/>
            <person name="Daum C."/>
            <person name="Ng V."/>
            <person name="Clum A."/>
            <person name="Ohm R."/>
            <person name="Martin F."/>
            <person name="Silar P."/>
            <person name="Natvig D."/>
            <person name="Lalanne C."/>
            <person name="Gautier V."/>
            <person name="Ament-Velasquez S.L."/>
            <person name="Kruys A."/>
            <person name="Hutchinson M.I."/>
            <person name="Powell A.J."/>
            <person name="Barry K."/>
            <person name="Miller A.N."/>
            <person name="Grigoriev I.V."/>
            <person name="Debuchy R."/>
            <person name="Gladieux P."/>
            <person name="Thoren M.H."/>
            <person name="Johannesson H."/>
        </authorList>
    </citation>
    <scope>NUCLEOTIDE SEQUENCE</scope>
    <source>
        <strain evidence="10">PSN293</strain>
    </source>
</reference>
<evidence type="ECO:0000256" key="1">
    <source>
        <dbReference type="ARBA" id="ARBA00001971"/>
    </source>
</evidence>
<dbReference type="GO" id="GO:0020037">
    <property type="term" value="F:heme binding"/>
    <property type="evidence" value="ECO:0007669"/>
    <property type="project" value="InterPro"/>
</dbReference>
<keyword evidence="11" id="KW-1185">Reference proteome</keyword>
<evidence type="ECO:0000259" key="9">
    <source>
        <dbReference type="Pfam" id="PF02826"/>
    </source>
</evidence>
<keyword evidence="7" id="KW-0503">Monooxygenase</keyword>
<proteinExistence type="inferred from homology"/>
<dbReference type="InterPro" id="IPR006140">
    <property type="entry name" value="D-isomer_DH_NAD-bd"/>
</dbReference>
<keyword evidence="3 8" id="KW-0349">Heme</keyword>
<evidence type="ECO:0000256" key="8">
    <source>
        <dbReference type="PIRSR" id="PIRSR602401-1"/>
    </source>
</evidence>
<dbReference type="InterPro" id="IPR017972">
    <property type="entry name" value="Cyt_P450_CS"/>
</dbReference>
<feature type="binding site" description="axial binding residue" evidence="8">
    <location>
        <position position="443"/>
    </location>
    <ligand>
        <name>heme</name>
        <dbReference type="ChEBI" id="CHEBI:30413"/>
    </ligand>
    <ligandPart>
        <name>Fe</name>
        <dbReference type="ChEBI" id="CHEBI:18248"/>
    </ligandPart>
</feature>
<evidence type="ECO:0000256" key="3">
    <source>
        <dbReference type="ARBA" id="ARBA00022617"/>
    </source>
</evidence>
<feature type="domain" description="D-isomer specific 2-hydroxyacid dehydrogenase NAD-binding" evidence="9">
    <location>
        <begin position="612"/>
        <end position="681"/>
    </location>
</feature>
<evidence type="ECO:0000313" key="11">
    <source>
        <dbReference type="Proteomes" id="UP001301769"/>
    </source>
</evidence>
<comment type="caution">
    <text evidence="10">The sequence shown here is derived from an EMBL/GenBank/DDBJ whole genome shotgun (WGS) entry which is preliminary data.</text>
</comment>
<dbReference type="SUPFAM" id="SSF48264">
    <property type="entry name" value="Cytochrome P450"/>
    <property type="match status" value="1"/>
</dbReference>
<dbReference type="InterPro" id="IPR029752">
    <property type="entry name" value="D-isomer_DH_CS1"/>
</dbReference>
<dbReference type="InterPro" id="IPR036396">
    <property type="entry name" value="Cyt_P450_sf"/>
</dbReference>
<comment type="similarity">
    <text evidence="2">Belongs to the cytochrome P450 family.</text>
</comment>
<dbReference type="AlphaFoldDB" id="A0AAN6Y074"/>
<dbReference type="CDD" id="cd11063">
    <property type="entry name" value="CYP52"/>
    <property type="match status" value="1"/>
</dbReference>
<evidence type="ECO:0000256" key="2">
    <source>
        <dbReference type="ARBA" id="ARBA00010617"/>
    </source>
</evidence>
<dbReference type="PANTHER" id="PTHR24287">
    <property type="entry name" value="P450, PUTATIVE (EUROFUNG)-RELATED"/>
    <property type="match status" value="1"/>
</dbReference>
<dbReference type="InterPro" id="IPR036291">
    <property type="entry name" value="NAD(P)-bd_dom_sf"/>
</dbReference>
<name>A0AAN6Y074_9PEZI</name>
<dbReference type="Gene3D" id="1.10.630.10">
    <property type="entry name" value="Cytochrome P450"/>
    <property type="match status" value="1"/>
</dbReference>
<keyword evidence="6 8" id="KW-0408">Iron</keyword>
<dbReference type="CDD" id="cd12163">
    <property type="entry name" value="2-Hacid_dh_5"/>
    <property type="match status" value="1"/>
</dbReference>
<dbReference type="SUPFAM" id="SSF51735">
    <property type="entry name" value="NAD(P)-binding Rossmann-fold domains"/>
    <property type="match status" value="1"/>
</dbReference>
<dbReference type="PANTHER" id="PTHR24287:SF1">
    <property type="entry name" value="P450, PUTATIVE (EUROFUNG)-RELATED"/>
    <property type="match status" value="1"/>
</dbReference>
<dbReference type="PRINTS" id="PR00385">
    <property type="entry name" value="P450"/>
</dbReference>
<organism evidence="10 11">
    <name type="scientific">Rhypophila decipiens</name>
    <dbReference type="NCBI Taxonomy" id="261697"/>
    <lineage>
        <taxon>Eukaryota</taxon>
        <taxon>Fungi</taxon>
        <taxon>Dikarya</taxon>
        <taxon>Ascomycota</taxon>
        <taxon>Pezizomycotina</taxon>
        <taxon>Sordariomycetes</taxon>
        <taxon>Sordariomycetidae</taxon>
        <taxon>Sordariales</taxon>
        <taxon>Naviculisporaceae</taxon>
        <taxon>Rhypophila</taxon>
    </lineage>
</organism>
<dbReference type="Gene3D" id="3.40.50.720">
    <property type="entry name" value="NAD(P)-binding Rossmann-like Domain"/>
    <property type="match status" value="2"/>
</dbReference>
<comment type="cofactor">
    <cofactor evidence="1 8">
        <name>heme</name>
        <dbReference type="ChEBI" id="CHEBI:30413"/>
    </cofactor>
</comment>
<dbReference type="PROSITE" id="PS00065">
    <property type="entry name" value="D_2_HYDROXYACID_DH_1"/>
    <property type="match status" value="1"/>
</dbReference>
<evidence type="ECO:0000256" key="5">
    <source>
        <dbReference type="ARBA" id="ARBA00023002"/>
    </source>
</evidence>
<dbReference type="InterPro" id="IPR002401">
    <property type="entry name" value="Cyt_P450_E_grp-I"/>
</dbReference>
<dbReference type="GO" id="GO:0016705">
    <property type="term" value="F:oxidoreductase activity, acting on paired donors, with incorporation or reduction of molecular oxygen"/>
    <property type="evidence" value="ECO:0007669"/>
    <property type="project" value="InterPro"/>
</dbReference>
<feature type="domain" description="D-isomer specific 2-hydroxyacid dehydrogenase NAD-binding" evidence="9">
    <location>
        <begin position="711"/>
        <end position="815"/>
    </location>
</feature>
<dbReference type="SUPFAM" id="SSF52283">
    <property type="entry name" value="Formate/glycerate dehydrogenase catalytic domain-like"/>
    <property type="match status" value="1"/>
</dbReference>
<dbReference type="InterPro" id="IPR001128">
    <property type="entry name" value="Cyt_P450"/>
</dbReference>
<evidence type="ECO:0000313" key="10">
    <source>
        <dbReference type="EMBL" id="KAK4209999.1"/>
    </source>
</evidence>
<dbReference type="EMBL" id="MU858188">
    <property type="protein sequence ID" value="KAK4209999.1"/>
    <property type="molecule type" value="Genomic_DNA"/>
</dbReference>
<evidence type="ECO:0000256" key="6">
    <source>
        <dbReference type="ARBA" id="ARBA00023004"/>
    </source>
</evidence>
<evidence type="ECO:0000256" key="7">
    <source>
        <dbReference type="ARBA" id="ARBA00023033"/>
    </source>
</evidence>
<keyword evidence="5" id="KW-0560">Oxidoreductase</keyword>
<dbReference type="Pfam" id="PF00067">
    <property type="entry name" value="p450"/>
    <property type="match status" value="1"/>
</dbReference>
<dbReference type="PROSITE" id="PS00086">
    <property type="entry name" value="CYTOCHROME_P450"/>
    <property type="match status" value="1"/>
</dbReference>
<dbReference type="PRINTS" id="PR00463">
    <property type="entry name" value="EP450I"/>
</dbReference>
<dbReference type="Proteomes" id="UP001301769">
    <property type="component" value="Unassembled WGS sequence"/>
</dbReference>
<keyword evidence="4 8" id="KW-0479">Metal-binding</keyword>
<reference evidence="10" key="1">
    <citation type="journal article" date="2023" name="Mol. Phylogenet. Evol.">
        <title>Genome-scale phylogeny and comparative genomics of the fungal order Sordariales.</title>
        <authorList>
            <person name="Hensen N."/>
            <person name="Bonometti L."/>
            <person name="Westerberg I."/>
            <person name="Brannstrom I.O."/>
            <person name="Guillou S."/>
            <person name="Cros-Aarteil S."/>
            <person name="Calhoun S."/>
            <person name="Haridas S."/>
            <person name="Kuo A."/>
            <person name="Mondo S."/>
            <person name="Pangilinan J."/>
            <person name="Riley R."/>
            <person name="LaButti K."/>
            <person name="Andreopoulos B."/>
            <person name="Lipzen A."/>
            <person name="Chen C."/>
            <person name="Yan M."/>
            <person name="Daum C."/>
            <person name="Ng V."/>
            <person name="Clum A."/>
            <person name="Steindorff A."/>
            <person name="Ohm R.A."/>
            <person name="Martin F."/>
            <person name="Silar P."/>
            <person name="Natvig D.O."/>
            <person name="Lalanne C."/>
            <person name="Gautier V."/>
            <person name="Ament-Velasquez S.L."/>
            <person name="Kruys A."/>
            <person name="Hutchinson M.I."/>
            <person name="Powell A.J."/>
            <person name="Barry K."/>
            <person name="Miller A.N."/>
            <person name="Grigoriev I.V."/>
            <person name="Debuchy R."/>
            <person name="Gladieux P."/>
            <person name="Hiltunen Thoren M."/>
            <person name="Johannesson H."/>
        </authorList>
    </citation>
    <scope>NUCLEOTIDE SEQUENCE</scope>
    <source>
        <strain evidence="10">PSN293</strain>
    </source>
</reference>
<protein>
    <submittedName>
        <fullName evidence="10">Oxidoreductase-like protein</fullName>
    </submittedName>
</protein>
<sequence>MRKVVLCRLESGLWNGYALIATKANRGPQYVVQAIDREMGSNVHTCIVPISDYELIVTRDPANVQAMLATQAADWDVGEHRNASWRPLFGDGVFTCRGEAWRHSRALVRPQFGKDQINDLDLIERHVQQLFSAIDRSFPKSEKGWTPNFDLQPLLYRMTLDITTELIYGYSAHSQNPAERSALPSIHGLDEPDRETIGTHMDGGKAWAEIRGALWKYRWLLPTRKFKEHCAAVHKYAEWFVQLRLQRGDSYLDGIQSETGAVSRPRYILLDELAKVTQDPVELRSQTLNVLTAGRDTTAALVAWIFYLLARHPGVFSKLREQVLAVFGPYRVPSNIEYKELRDEIPYMSSVINETLRVAPVIPLNERVSLRDTTLPRGGGVDGTEPVFVPKGQQVLIPTYAMARRKDIWGEDVYRFVPERWEGKGGRKFGFEFIPFGGGVRQCLGQQLARTEAAYVVARILQRYDKLENVETPPHAPMQFHHTIENRSGTGTLKGHKLLIVTAVGAPAAYLQKLKTEFPDLEIDTHILNGRFLNKPQEVDQVPPEKWKDVTILVTFNVLPTPEQAPKLEYVQLFSAGVNHIIKLPIFTDTEISFCTANGVHGPQITEWIVTTYLAFEHHIPDYLEQQKQQKWHRISYDVEDAVAKTVGILGYGSIGRQLARVTTALGMKVHAYTLHPRKTPESKRDLSWTPEGLGDPEGKLPSKWYSGGSKEDLHQFLASGLDLLVIATPLTDNTQHLISAPEFQVLAKQAEERGKKTYIANIARGPVINTDDLIDALNQDLIRGAALDVTDPEPLPDGHPLWSTKNAIITPHVSGASTAYNDRVLAILEYNLGRLSKGKKLTNLVNRKEGY</sequence>
<dbReference type="InterPro" id="IPR047146">
    <property type="entry name" value="Cyt_P450_E_CYP52_fungi"/>
</dbReference>
<dbReference type="Pfam" id="PF02826">
    <property type="entry name" value="2-Hacid_dh_C"/>
    <property type="match status" value="2"/>
</dbReference>